<gene>
    <name evidence="2" type="ORF">A2442_02290</name>
</gene>
<dbReference type="AlphaFoldDB" id="A0A1F5EHN5"/>
<evidence type="ECO:0000313" key="2">
    <source>
        <dbReference type="EMBL" id="OGD66840.1"/>
    </source>
</evidence>
<evidence type="ECO:0000256" key="1">
    <source>
        <dbReference type="SAM" id="Phobius"/>
    </source>
</evidence>
<reference evidence="2 3" key="1">
    <citation type="journal article" date="2016" name="Nat. Commun.">
        <title>Thousands of microbial genomes shed light on interconnected biogeochemical processes in an aquifer system.</title>
        <authorList>
            <person name="Anantharaman K."/>
            <person name="Brown C.T."/>
            <person name="Hug L.A."/>
            <person name="Sharon I."/>
            <person name="Castelle C.J."/>
            <person name="Probst A.J."/>
            <person name="Thomas B.C."/>
            <person name="Singh A."/>
            <person name="Wilkins M.J."/>
            <person name="Karaoz U."/>
            <person name="Brodie E.L."/>
            <person name="Williams K.H."/>
            <person name="Hubbard S.S."/>
            <person name="Banfield J.F."/>
        </authorList>
    </citation>
    <scope>NUCLEOTIDE SEQUENCE [LARGE SCALE GENOMIC DNA]</scope>
</reference>
<keyword evidence="1" id="KW-0812">Transmembrane</keyword>
<name>A0A1F5EHN5_9BACT</name>
<dbReference type="Proteomes" id="UP000179003">
    <property type="component" value="Unassembled WGS sequence"/>
</dbReference>
<comment type="caution">
    <text evidence="2">The sequence shown here is derived from an EMBL/GenBank/DDBJ whole genome shotgun (WGS) entry which is preliminary data.</text>
</comment>
<protein>
    <submittedName>
        <fullName evidence="2">Uncharacterized protein</fullName>
    </submittedName>
</protein>
<organism evidence="2 3">
    <name type="scientific">Candidatus Campbellbacteria bacterium RIFOXYC2_FULL_35_25</name>
    <dbReference type="NCBI Taxonomy" id="1797582"/>
    <lineage>
        <taxon>Bacteria</taxon>
        <taxon>Candidatus Campbelliibacteriota</taxon>
    </lineage>
</organism>
<keyword evidence="1" id="KW-0472">Membrane</keyword>
<sequence>MFCGLILVFPIMPWVFLLEGVIGDSIIIYLVLVVLNSLIFYTLGWLISLFIKKLKSSPKFK</sequence>
<evidence type="ECO:0000313" key="3">
    <source>
        <dbReference type="Proteomes" id="UP000179003"/>
    </source>
</evidence>
<accession>A0A1F5EHN5</accession>
<proteinExistence type="predicted"/>
<feature type="transmembrane region" description="Helical" evidence="1">
    <location>
        <begin position="27"/>
        <end position="51"/>
    </location>
</feature>
<keyword evidence="1" id="KW-1133">Transmembrane helix</keyword>
<dbReference type="EMBL" id="MFAE01000013">
    <property type="protein sequence ID" value="OGD66840.1"/>
    <property type="molecule type" value="Genomic_DNA"/>
</dbReference>